<dbReference type="InterPro" id="IPR003599">
    <property type="entry name" value="Ig_sub"/>
</dbReference>
<dbReference type="InterPro" id="IPR036179">
    <property type="entry name" value="Ig-like_dom_sf"/>
</dbReference>
<dbReference type="Gene3D" id="2.60.40.10">
    <property type="entry name" value="Immunoglobulins"/>
    <property type="match status" value="1"/>
</dbReference>
<keyword evidence="2" id="KW-1064">Adaptive immunity</keyword>
<keyword evidence="1" id="KW-0732">Signal</keyword>
<sequence>SSNDIICWSLCCRLTAGDSITPQQPEVTKTEGESVKLTCDYQISGTPDVYWYKHHSDLQAPQFILWKEARGSTTQYIPDKRYGSEASDRSTNLTIAALTLADTALYYCALQTQ</sequence>
<dbReference type="SUPFAM" id="SSF48726">
    <property type="entry name" value="Immunoglobulin"/>
    <property type="match status" value="1"/>
</dbReference>
<dbReference type="PANTHER" id="PTHR19367:SF18">
    <property type="entry name" value="T CELL RECEPTOR ALPHA VARIABLE 16"/>
    <property type="match status" value="1"/>
</dbReference>
<reference evidence="7" key="1">
    <citation type="submission" date="2018-05" db="EMBL/GenBank/DDBJ databases">
        <authorList>
            <person name="Datahose"/>
        </authorList>
    </citation>
    <scope>NUCLEOTIDE SEQUENCE</scope>
</reference>
<protein>
    <recommendedName>
        <fullName evidence="6">Ig-like domain-containing protein</fullName>
    </recommendedName>
</protein>
<evidence type="ECO:0000313" key="8">
    <source>
        <dbReference type="Proteomes" id="UP000265100"/>
    </source>
</evidence>
<dbReference type="PANTHER" id="PTHR19367">
    <property type="entry name" value="T-CELL RECEPTOR ALPHA CHAIN V REGION"/>
    <property type="match status" value="1"/>
</dbReference>
<dbReference type="Ensembl" id="ENSACLT00000030649.2">
    <property type="protein sequence ID" value="ENSACLP00000029944.2"/>
    <property type="gene ID" value="ENSACLG00000020279.2"/>
</dbReference>
<feature type="domain" description="Ig-like" evidence="6">
    <location>
        <begin position="22"/>
        <end position="113"/>
    </location>
</feature>
<dbReference type="AlphaFoldDB" id="A0A3P8QLT7"/>
<dbReference type="STRING" id="8154.ENSACLP00000029944"/>
<dbReference type="GeneTree" id="ENSGT01000000214796"/>
<dbReference type="Pfam" id="PF07686">
    <property type="entry name" value="V-set"/>
    <property type="match status" value="1"/>
</dbReference>
<evidence type="ECO:0000259" key="6">
    <source>
        <dbReference type="PROSITE" id="PS50835"/>
    </source>
</evidence>
<organism evidence="7 8">
    <name type="scientific">Astatotilapia calliptera</name>
    <name type="common">Eastern happy</name>
    <name type="synonym">Chromis callipterus</name>
    <dbReference type="NCBI Taxonomy" id="8154"/>
    <lineage>
        <taxon>Eukaryota</taxon>
        <taxon>Metazoa</taxon>
        <taxon>Chordata</taxon>
        <taxon>Craniata</taxon>
        <taxon>Vertebrata</taxon>
        <taxon>Euteleostomi</taxon>
        <taxon>Actinopterygii</taxon>
        <taxon>Neopterygii</taxon>
        <taxon>Teleostei</taxon>
        <taxon>Neoteleostei</taxon>
        <taxon>Acanthomorphata</taxon>
        <taxon>Ovalentaria</taxon>
        <taxon>Cichlomorphae</taxon>
        <taxon>Cichliformes</taxon>
        <taxon>Cichlidae</taxon>
        <taxon>African cichlids</taxon>
        <taxon>Pseudocrenilabrinae</taxon>
        <taxon>Haplochromini</taxon>
        <taxon>Astatotilapia</taxon>
    </lineage>
</organism>
<evidence type="ECO:0000256" key="2">
    <source>
        <dbReference type="ARBA" id="ARBA00023130"/>
    </source>
</evidence>
<dbReference type="SMART" id="SM00409">
    <property type="entry name" value="IG"/>
    <property type="match status" value="1"/>
</dbReference>
<accession>A0A3P8QLT7</accession>
<keyword evidence="5" id="KW-0391">Immunity</keyword>
<evidence type="ECO:0000256" key="1">
    <source>
        <dbReference type="ARBA" id="ARBA00022729"/>
    </source>
</evidence>
<dbReference type="GO" id="GO:0042101">
    <property type="term" value="C:T cell receptor complex"/>
    <property type="evidence" value="ECO:0007669"/>
    <property type="project" value="UniProtKB-KW"/>
</dbReference>
<proteinExistence type="predicted"/>
<evidence type="ECO:0000256" key="4">
    <source>
        <dbReference type="ARBA" id="ARBA00023319"/>
    </source>
</evidence>
<keyword evidence="3" id="KW-0675">Receptor</keyword>
<dbReference type="PROSITE" id="PS50835">
    <property type="entry name" value="IG_LIKE"/>
    <property type="match status" value="1"/>
</dbReference>
<keyword evidence="4" id="KW-0393">Immunoglobulin domain</keyword>
<reference evidence="7" key="3">
    <citation type="submission" date="2025-09" db="UniProtKB">
        <authorList>
            <consortium name="Ensembl"/>
        </authorList>
    </citation>
    <scope>IDENTIFICATION</scope>
</reference>
<keyword evidence="5" id="KW-1279">T cell receptor</keyword>
<dbReference type="OMA" id="STMEHIP"/>
<dbReference type="SMART" id="SM00406">
    <property type="entry name" value="IGv"/>
    <property type="match status" value="1"/>
</dbReference>
<dbReference type="Proteomes" id="UP000265100">
    <property type="component" value="Chromosome 18"/>
</dbReference>
<dbReference type="InterPro" id="IPR013106">
    <property type="entry name" value="Ig_V-set"/>
</dbReference>
<name>A0A3P8QLT7_ASTCA</name>
<keyword evidence="8" id="KW-1185">Reference proteome</keyword>
<dbReference type="GO" id="GO:0002250">
    <property type="term" value="P:adaptive immune response"/>
    <property type="evidence" value="ECO:0007669"/>
    <property type="project" value="UniProtKB-KW"/>
</dbReference>
<dbReference type="InterPro" id="IPR051287">
    <property type="entry name" value="TCR_variable_region"/>
</dbReference>
<evidence type="ECO:0000313" key="7">
    <source>
        <dbReference type="Ensembl" id="ENSACLP00000029944.2"/>
    </source>
</evidence>
<evidence type="ECO:0000256" key="5">
    <source>
        <dbReference type="ARBA" id="ARBA00043266"/>
    </source>
</evidence>
<dbReference type="Bgee" id="ENSACLG00000020279">
    <property type="expression patterns" value="Expressed in spleen"/>
</dbReference>
<dbReference type="InterPro" id="IPR013783">
    <property type="entry name" value="Ig-like_fold"/>
</dbReference>
<evidence type="ECO:0000256" key="3">
    <source>
        <dbReference type="ARBA" id="ARBA00023170"/>
    </source>
</evidence>
<dbReference type="InterPro" id="IPR007110">
    <property type="entry name" value="Ig-like_dom"/>
</dbReference>
<reference evidence="7" key="2">
    <citation type="submission" date="2025-08" db="UniProtKB">
        <authorList>
            <consortium name="Ensembl"/>
        </authorList>
    </citation>
    <scope>IDENTIFICATION</scope>
</reference>